<evidence type="ECO:0000256" key="3">
    <source>
        <dbReference type="ARBA" id="ARBA00022737"/>
    </source>
</evidence>
<name>A0ABX7BWD1_9HYPH</name>
<evidence type="ECO:0000313" key="6">
    <source>
        <dbReference type="Proteomes" id="UP000595460"/>
    </source>
</evidence>
<keyword evidence="2" id="KW-0808">Transferase</keyword>
<dbReference type="CDD" id="cd03360">
    <property type="entry name" value="LbH_AT_putative"/>
    <property type="match status" value="1"/>
</dbReference>
<dbReference type="InterPro" id="IPR050179">
    <property type="entry name" value="Trans_hexapeptide_repeat"/>
</dbReference>
<reference evidence="5 6" key="1">
    <citation type="submission" date="2021-01" db="EMBL/GenBank/DDBJ databases">
        <title>Genome seq and assembly of Devosia sp. G19.</title>
        <authorList>
            <person name="Chhetri G."/>
        </authorList>
    </citation>
    <scope>NUCLEOTIDE SEQUENCE [LARGE SCALE GENOMIC DNA]</scope>
    <source>
        <strain evidence="5 6">G19</strain>
    </source>
</reference>
<dbReference type="NCBIfam" id="TIGR03570">
    <property type="entry name" value="NeuD_NnaD"/>
    <property type="match status" value="1"/>
</dbReference>
<dbReference type="EMBL" id="CP068047">
    <property type="protein sequence ID" value="QQR35349.1"/>
    <property type="molecule type" value="Genomic_DNA"/>
</dbReference>
<protein>
    <submittedName>
        <fullName evidence="5">Acetyltransferase</fullName>
    </submittedName>
</protein>
<dbReference type="SUPFAM" id="SSF51161">
    <property type="entry name" value="Trimeric LpxA-like enzymes"/>
    <property type="match status" value="1"/>
</dbReference>
<dbReference type="Pfam" id="PF17836">
    <property type="entry name" value="PglD_N"/>
    <property type="match status" value="1"/>
</dbReference>
<dbReference type="PROSITE" id="PS00101">
    <property type="entry name" value="HEXAPEP_TRANSFERASES"/>
    <property type="match status" value="1"/>
</dbReference>
<dbReference type="RefSeq" id="WP_201654795.1">
    <property type="nucleotide sequence ID" value="NZ_CP068047.1"/>
</dbReference>
<keyword evidence="6" id="KW-1185">Reference proteome</keyword>
<evidence type="ECO:0000259" key="4">
    <source>
        <dbReference type="Pfam" id="PF17836"/>
    </source>
</evidence>
<comment type="similarity">
    <text evidence="1">Belongs to the transferase hexapeptide repeat family.</text>
</comment>
<feature type="domain" description="PglD N-terminal" evidence="4">
    <location>
        <begin position="6"/>
        <end position="80"/>
    </location>
</feature>
<accession>A0ABX7BWD1</accession>
<dbReference type="Gene3D" id="2.160.10.10">
    <property type="entry name" value="Hexapeptide repeat proteins"/>
    <property type="match status" value="1"/>
</dbReference>
<evidence type="ECO:0000313" key="5">
    <source>
        <dbReference type="EMBL" id="QQR35349.1"/>
    </source>
</evidence>
<dbReference type="InterPro" id="IPR011004">
    <property type="entry name" value="Trimer_LpxA-like_sf"/>
</dbReference>
<proteinExistence type="inferred from homology"/>
<sequence>MHIESIRLVGSGGHALVVLDSLAALGVPTEAIAVFDQNDARVGHQIGEHKVQAFDPANFSGRAVHICIGDNKARERVSSEIAKLGCNLQTIIHPRAIVSARAVIGEGTFVAAGAIVSAQAVTGKSCIINHASVVDHECILSDFVHIAPGATLGGAVSVGHRSLIGAGANILPRVAIAPDVTIGAGAVLIKNVTESAVYVGVPAKKV</sequence>
<dbReference type="PANTHER" id="PTHR43300:SF7">
    <property type="entry name" value="UDP-N-ACETYLBACILLOSAMINE N-ACETYLTRANSFERASE"/>
    <property type="match status" value="1"/>
</dbReference>
<dbReference type="InterPro" id="IPR018357">
    <property type="entry name" value="Hexapep_transf_CS"/>
</dbReference>
<dbReference type="Gene3D" id="3.40.50.20">
    <property type="match status" value="1"/>
</dbReference>
<gene>
    <name evidence="5" type="ORF">JI749_13425</name>
</gene>
<evidence type="ECO:0000256" key="2">
    <source>
        <dbReference type="ARBA" id="ARBA00022679"/>
    </source>
</evidence>
<dbReference type="Proteomes" id="UP000595460">
    <property type="component" value="Chromosome"/>
</dbReference>
<organism evidence="5 6">
    <name type="scientific">Devosia oryziradicis</name>
    <dbReference type="NCBI Taxonomy" id="2801335"/>
    <lineage>
        <taxon>Bacteria</taxon>
        <taxon>Pseudomonadati</taxon>
        <taxon>Pseudomonadota</taxon>
        <taxon>Alphaproteobacteria</taxon>
        <taxon>Hyphomicrobiales</taxon>
        <taxon>Devosiaceae</taxon>
        <taxon>Devosia</taxon>
    </lineage>
</organism>
<evidence type="ECO:0000256" key="1">
    <source>
        <dbReference type="ARBA" id="ARBA00007274"/>
    </source>
</evidence>
<dbReference type="InterPro" id="IPR020019">
    <property type="entry name" value="AcTrfase_PglD-like"/>
</dbReference>
<dbReference type="PANTHER" id="PTHR43300">
    <property type="entry name" value="ACETYLTRANSFERASE"/>
    <property type="match status" value="1"/>
</dbReference>
<dbReference type="InterPro" id="IPR041561">
    <property type="entry name" value="PglD_N"/>
</dbReference>
<keyword evidence="3" id="KW-0677">Repeat</keyword>